<evidence type="ECO:0000313" key="2">
    <source>
        <dbReference type="EMBL" id="MBK0332452.1"/>
    </source>
</evidence>
<sequence>MEPIPRFWASRTTTVPTRRRGEVPVDVWGWSDSSREDALSRAERRAQDLAARGIEDTRAAEYYPGRPVREEILEEVRGDDGALLAVITRNRYGAAVLNTDAVLIADVDLPASALARGRRGSGRGAGPAAGAGGERPSLLGRLFGRRAQASAAAADEAGAGAEARTGTGSDDAPGVSDALDATPEATAVRERVEAFAGAHPDWGVHLHRTAAGFRVLISGTGAAPASEQARGILDELGSDPLYVRLCAAQASYRARLAPKPWRVGRAALGVRWPAEGRAADEYASWVRDFESSCAGSAACRRVWWNGVEPTSDAERRLLTLHDERSGADSGQALA</sequence>
<proteinExistence type="predicted"/>
<evidence type="ECO:0000256" key="1">
    <source>
        <dbReference type="SAM" id="MobiDB-lite"/>
    </source>
</evidence>
<feature type="compositionally biased region" description="Gly residues" evidence="1">
    <location>
        <begin position="122"/>
        <end position="133"/>
    </location>
</feature>
<feature type="region of interest" description="Disordered" evidence="1">
    <location>
        <begin position="117"/>
        <end position="137"/>
    </location>
</feature>
<accession>A0ABS1BD08</accession>
<name>A0ABS1BD08_9MICO</name>
<evidence type="ECO:0000313" key="3">
    <source>
        <dbReference type="Proteomes" id="UP000612352"/>
    </source>
</evidence>
<protein>
    <submittedName>
        <fullName evidence="2">Uncharacterized protein</fullName>
    </submittedName>
</protein>
<dbReference type="Proteomes" id="UP000612352">
    <property type="component" value="Unassembled WGS sequence"/>
</dbReference>
<feature type="compositionally biased region" description="Low complexity" evidence="1">
    <location>
        <begin position="154"/>
        <end position="169"/>
    </location>
</feature>
<keyword evidence="3" id="KW-1185">Reference proteome</keyword>
<comment type="caution">
    <text evidence="2">The sequence shown here is derived from an EMBL/GenBank/DDBJ whole genome shotgun (WGS) entry which is preliminary data.</text>
</comment>
<feature type="region of interest" description="Disordered" evidence="1">
    <location>
        <begin position="154"/>
        <end position="178"/>
    </location>
</feature>
<organism evidence="2 3">
    <name type="scientific">Brachybacterium halotolerans</name>
    <dbReference type="NCBI Taxonomy" id="2795215"/>
    <lineage>
        <taxon>Bacteria</taxon>
        <taxon>Bacillati</taxon>
        <taxon>Actinomycetota</taxon>
        <taxon>Actinomycetes</taxon>
        <taxon>Micrococcales</taxon>
        <taxon>Dermabacteraceae</taxon>
        <taxon>Brachybacterium</taxon>
    </lineage>
</organism>
<gene>
    <name evidence="2" type="ORF">I8D64_13705</name>
</gene>
<reference evidence="2 3" key="1">
    <citation type="submission" date="2020-12" db="EMBL/GenBank/DDBJ databases">
        <title>Brachybacterium sp. MASK1Z-5, whole genome shotgun sequence.</title>
        <authorList>
            <person name="Tuo L."/>
        </authorList>
    </citation>
    <scope>NUCLEOTIDE SEQUENCE [LARGE SCALE GENOMIC DNA]</scope>
    <source>
        <strain evidence="2 3">MASK1Z-5</strain>
    </source>
</reference>
<dbReference type="RefSeq" id="WP_200503352.1">
    <property type="nucleotide sequence ID" value="NZ_JAEDAJ010000009.1"/>
</dbReference>
<dbReference type="EMBL" id="JAEDAJ010000009">
    <property type="protein sequence ID" value="MBK0332452.1"/>
    <property type="molecule type" value="Genomic_DNA"/>
</dbReference>